<protein>
    <submittedName>
        <fullName evidence="2">HD domain-containing protein</fullName>
    </submittedName>
</protein>
<organism evidence="2 3">
    <name type="scientific">Saccharibacillus brassicae</name>
    <dbReference type="NCBI Taxonomy" id="2583377"/>
    <lineage>
        <taxon>Bacteria</taxon>
        <taxon>Bacillati</taxon>
        <taxon>Bacillota</taxon>
        <taxon>Bacilli</taxon>
        <taxon>Bacillales</taxon>
        <taxon>Paenibacillaceae</taxon>
        <taxon>Saccharibacillus</taxon>
    </lineage>
</organism>
<dbReference type="PANTHER" id="PTHR43155:SF2">
    <property type="entry name" value="CYCLIC DI-GMP PHOSPHODIESTERASE PA4108"/>
    <property type="match status" value="1"/>
</dbReference>
<dbReference type="PANTHER" id="PTHR43155">
    <property type="entry name" value="CYCLIC DI-GMP PHOSPHODIESTERASE PA4108-RELATED"/>
    <property type="match status" value="1"/>
</dbReference>
<accession>A0A4Y6UY90</accession>
<evidence type="ECO:0000313" key="2">
    <source>
        <dbReference type="EMBL" id="QDH22722.1"/>
    </source>
</evidence>
<dbReference type="OrthoDB" id="9759601at2"/>
<dbReference type="Pfam" id="PF13487">
    <property type="entry name" value="HD_5"/>
    <property type="match status" value="1"/>
</dbReference>
<dbReference type="InterPro" id="IPR037522">
    <property type="entry name" value="HD_GYP_dom"/>
</dbReference>
<dbReference type="CDD" id="cd00077">
    <property type="entry name" value="HDc"/>
    <property type="match status" value="1"/>
</dbReference>
<proteinExistence type="predicted"/>
<name>A0A4Y6UY90_SACBS</name>
<reference evidence="2 3" key="1">
    <citation type="submission" date="2019-06" db="EMBL/GenBank/DDBJ databases">
        <title>Saccharibacillus brassicae sp. nov., an endophytic bacterium isolated from Chinese cabbage seeds (Brassica pekinensis).</title>
        <authorList>
            <person name="Jiang L."/>
            <person name="Lee J."/>
            <person name="Kim S.W."/>
        </authorList>
    </citation>
    <scope>NUCLEOTIDE SEQUENCE [LARGE SCALE GENOMIC DNA]</scope>
    <source>
        <strain evidence="3">KCTC 43072 / ATSA2</strain>
    </source>
</reference>
<evidence type="ECO:0000259" key="1">
    <source>
        <dbReference type="PROSITE" id="PS51832"/>
    </source>
</evidence>
<keyword evidence="3" id="KW-1185">Reference proteome</keyword>
<dbReference type="Gene3D" id="1.10.3210.10">
    <property type="entry name" value="Hypothetical protein af1432"/>
    <property type="match status" value="1"/>
</dbReference>
<dbReference type="InterPro" id="IPR006675">
    <property type="entry name" value="HDIG_dom"/>
</dbReference>
<evidence type="ECO:0000313" key="3">
    <source>
        <dbReference type="Proteomes" id="UP000316968"/>
    </source>
</evidence>
<dbReference type="EMBL" id="CP041217">
    <property type="protein sequence ID" value="QDH22722.1"/>
    <property type="molecule type" value="Genomic_DNA"/>
</dbReference>
<dbReference type="NCBIfam" id="TIGR00277">
    <property type="entry name" value="HDIG"/>
    <property type="match status" value="1"/>
</dbReference>
<dbReference type="PROSITE" id="PS51832">
    <property type="entry name" value="HD_GYP"/>
    <property type="match status" value="1"/>
</dbReference>
<dbReference type="KEGG" id="saca:FFV09_18870"/>
<dbReference type="SMART" id="SM00471">
    <property type="entry name" value="HDc"/>
    <property type="match status" value="1"/>
</dbReference>
<feature type="domain" description="HD-GYP" evidence="1">
    <location>
        <begin position="106"/>
        <end position="301"/>
    </location>
</feature>
<dbReference type="InterPro" id="IPR003607">
    <property type="entry name" value="HD/PDEase_dom"/>
</dbReference>
<sequence length="343" mass="38775">MRIHVTDLEHGDTLREDAFNSAGLHVLPRGTVVKYEETELLNRHKIDYVEIEPRTAANGAASVIGAAMQSHIELAIRGYQTIFLEALTSGKFDEATVDLQLEPLLRTVDQHRDVVSLLLVLEREDVSLYNHSMQVGMLSYYIATWLGYTRKDCYAISKAGYLHDIGKSKVSPTIRNQTDYLTDYDRQELSKHAKHGYDVIRSSMADETTALVAWQHHEREDGSGYPQGLTKPDIHPYSQIVAVADTYLRLSESKRGEPKRPLLEILREVSELGFGKLNEKPVQALVQHLMSNLIGKKVRLNSGETGTIILNNPSDLFKPLVRVGDEFHDLSRERNLVVDELFI</sequence>
<dbReference type="SUPFAM" id="SSF109604">
    <property type="entry name" value="HD-domain/PDEase-like"/>
    <property type="match status" value="1"/>
</dbReference>
<dbReference type="RefSeq" id="WP_141449263.1">
    <property type="nucleotide sequence ID" value="NZ_CP041217.1"/>
</dbReference>
<dbReference type="Proteomes" id="UP000316968">
    <property type="component" value="Chromosome"/>
</dbReference>
<gene>
    <name evidence="2" type="ORF">FFV09_18870</name>
</gene>
<dbReference type="AlphaFoldDB" id="A0A4Y6UY90"/>